<sequence>MPAAASNSIHDNAAQQLAVLAGDVAALEAIGLAWPPEQQAILERFKLAIEALHREALLRLVRGLREDPAAALRLRDVAQDPIVFGVLRLHGLVRDPLETRVRAALISVEPMLAQHGGGVELVAVKPPDTVEVRLTGACQGCPASGQTLSEGVERAIKEHAPEIVRVLQVRGPTSAKTIPLHFVSPFARESDAGFIDICALDELSLGQVHTRKLGDREMLLYRDHDQVSCFDNSCAHMGMPLDSGAVADGVIECPYHAFKYRLDTGECLTVPEVQLVVHAVRVRDGRVAVKSAG</sequence>
<dbReference type="Proteomes" id="UP000291562">
    <property type="component" value="Chromosome"/>
</dbReference>
<keyword evidence="9" id="KW-1185">Reference proteome</keyword>
<keyword evidence="2" id="KW-0479">Metal-binding</keyword>
<protein>
    <recommendedName>
        <fullName evidence="7">Rieske domain-containing protein</fullName>
    </recommendedName>
</protein>
<dbReference type="OrthoDB" id="9769355at2"/>
<keyword evidence="3" id="KW-0408">Iron</keyword>
<comment type="similarity">
    <text evidence="6">Belongs to the bacterial ring-hydroxylating dioxygenase ferredoxin component family.</text>
</comment>
<keyword evidence="1" id="KW-0001">2Fe-2S</keyword>
<dbReference type="InterPro" id="IPR001075">
    <property type="entry name" value="NIF_FeS_clus_asmbl_NifU_C"/>
</dbReference>
<dbReference type="Pfam" id="PF00355">
    <property type="entry name" value="Rieske"/>
    <property type="match status" value="1"/>
</dbReference>
<dbReference type="Gene3D" id="3.30.300.130">
    <property type="entry name" value="Fe-S cluster assembly (FSCA)"/>
    <property type="match status" value="1"/>
</dbReference>
<name>A0A411HNQ0_9GAMM</name>
<dbReference type="Pfam" id="PF01106">
    <property type="entry name" value="NifU"/>
    <property type="match status" value="1"/>
</dbReference>
<evidence type="ECO:0000256" key="4">
    <source>
        <dbReference type="ARBA" id="ARBA00023014"/>
    </source>
</evidence>
<dbReference type="CDD" id="cd03467">
    <property type="entry name" value="Rieske"/>
    <property type="match status" value="1"/>
</dbReference>
<evidence type="ECO:0000313" key="8">
    <source>
        <dbReference type="EMBL" id="QBB72113.1"/>
    </source>
</evidence>
<dbReference type="InterPro" id="IPR034904">
    <property type="entry name" value="FSCA_dom_sf"/>
</dbReference>
<evidence type="ECO:0000313" key="9">
    <source>
        <dbReference type="Proteomes" id="UP000291562"/>
    </source>
</evidence>
<evidence type="ECO:0000256" key="5">
    <source>
        <dbReference type="ARBA" id="ARBA00034078"/>
    </source>
</evidence>
<dbReference type="GO" id="GO:0005506">
    <property type="term" value="F:iron ion binding"/>
    <property type="evidence" value="ECO:0007669"/>
    <property type="project" value="InterPro"/>
</dbReference>
<evidence type="ECO:0000256" key="3">
    <source>
        <dbReference type="ARBA" id="ARBA00023004"/>
    </source>
</evidence>
<dbReference type="EMBL" id="CP035704">
    <property type="protein sequence ID" value="QBB72113.1"/>
    <property type="molecule type" value="Genomic_DNA"/>
</dbReference>
<dbReference type="SUPFAM" id="SSF117916">
    <property type="entry name" value="Fe-S cluster assembly (FSCA) domain-like"/>
    <property type="match status" value="1"/>
</dbReference>
<dbReference type="GO" id="GO:0016226">
    <property type="term" value="P:iron-sulfur cluster assembly"/>
    <property type="evidence" value="ECO:0007669"/>
    <property type="project" value="InterPro"/>
</dbReference>
<dbReference type="PANTHER" id="PTHR21496">
    <property type="entry name" value="FERREDOXIN-RELATED"/>
    <property type="match status" value="1"/>
</dbReference>
<feature type="domain" description="Rieske" evidence="7">
    <location>
        <begin position="195"/>
        <end position="289"/>
    </location>
</feature>
<dbReference type="InterPro" id="IPR036922">
    <property type="entry name" value="Rieske_2Fe-2S_sf"/>
</dbReference>
<organism evidence="8 9">
    <name type="scientific">Pseudolysobacter antarcticus</name>
    <dbReference type="NCBI Taxonomy" id="2511995"/>
    <lineage>
        <taxon>Bacteria</taxon>
        <taxon>Pseudomonadati</taxon>
        <taxon>Pseudomonadota</taxon>
        <taxon>Gammaproteobacteria</taxon>
        <taxon>Lysobacterales</taxon>
        <taxon>Rhodanobacteraceae</taxon>
        <taxon>Pseudolysobacter</taxon>
    </lineage>
</organism>
<dbReference type="PROSITE" id="PS51296">
    <property type="entry name" value="RIESKE"/>
    <property type="match status" value="1"/>
</dbReference>
<keyword evidence="4" id="KW-0411">Iron-sulfur</keyword>
<gene>
    <name evidence="8" type="ORF">ELE36_18035</name>
</gene>
<dbReference type="PANTHER" id="PTHR21496:SF0">
    <property type="entry name" value="RIESKE DOMAIN-CONTAINING PROTEIN"/>
    <property type="match status" value="1"/>
</dbReference>
<reference evidence="8 9" key="1">
    <citation type="submission" date="2019-01" db="EMBL/GenBank/DDBJ databases">
        <title>Pseudolysobacter antarctica gen. nov., sp. nov., isolated from Fildes Peninsula, Antarctica.</title>
        <authorList>
            <person name="Wei Z."/>
            <person name="Peng F."/>
        </authorList>
    </citation>
    <scope>NUCLEOTIDE SEQUENCE [LARGE SCALE GENOMIC DNA]</scope>
    <source>
        <strain evidence="8 9">AQ6-296</strain>
    </source>
</reference>
<accession>A0A411HNQ0</accession>
<dbReference type="AlphaFoldDB" id="A0A411HNQ0"/>
<evidence type="ECO:0000256" key="1">
    <source>
        <dbReference type="ARBA" id="ARBA00022714"/>
    </source>
</evidence>
<evidence type="ECO:0000259" key="7">
    <source>
        <dbReference type="PROSITE" id="PS51296"/>
    </source>
</evidence>
<dbReference type="KEGG" id="xbc:ELE36_18035"/>
<comment type="cofactor">
    <cofactor evidence="5">
        <name>[2Fe-2S] cluster</name>
        <dbReference type="ChEBI" id="CHEBI:190135"/>
    </cofactor>
</comment>
<dbReference type="InterPro" id="IPR017941">
    <property type="entry name" value="Rieske_2Fe-2S"/>
</dbReference>
<evidence type="ECO:0000256" key="2">
    <source>
        <dbReference type="ARBA" id="ARBA00022723"/>
    </source>
</evidence>
<dbReference type="GO" id="GO:0051537">
    <property type="term" value="F:2 iron, 2 sulfur cluster binding"/>
    <property type="evidence" value="ECO:0007669"/>
    <property type="project" value="UniProtKB-KW"/>
</dbReference>
<proteinExistence type="inferred from homology"/>
<evidence type="ECO:0000256" key="6">
    <source>
        <dbReference type="ARBA" id="ARBA00038001"/>
    </source>
</evidence>
<dbReference type="SUPFAM" id="SSF50022">
    <property type="entry name" value="ISP domain"/>
    <property type="match status" value="1"/>
</dbReference>
<dbReference type="Gene3D" id="2.102.10.10">
    <property type="entry name" value="Rieske [2Fe-2S] iron-sulphur domain"/>
    <property type="match status" value="1"/>
</dbReference>
<dbReference type="RefSeq" id="WP_129835768.1">
    <property type="nucleotide sequence ID" value="NZ_CP035704.1"/>
</dbReference>